<dbReference type="CDD" id="cd02978">
    <property type="entry name" value="KaiB_like"/>
    <property type="match status" value="1"/>
</dbReference>
<proteinExistence type="predicted"/>
<reference evidence="2 3" key="1">
    <citation type="submission" date="2019-04" db="EMBL/GenBank/DDBJ databases">
        <title>Pedobacter sp. RP-3-22 sp. nov., isolated from Arctic soil.</title>
        <authorList>
            <person name="Dahal R.H."/>
            <person name="Kim D.-U."/>
        </authorList>
    </citation>
    <scope>NUCLEOTIDE SEQUENCE [LARGE SCALE GENOMIC DNA]</scope>
    <source>
        <strain evidence="2 3">RP-3-22</strain>
    </source>
</reference>
<dbReference type="EMBL" id="SWBR01000004">
    <property type="protein sequence ID" value="TKC06721.1"/>
    <property type="molecule type" value="Genomic_DNA"/>
</dbReference>
<feature type="domain" description="KaiB" evidence="1">
    <location>
        <begin position="22"/>
        <end position="103"/>
    </location>
</feature>
<comment type="caution">
    <text evidence="2">The sequence shown here is derived from an EMBL/GenBank/DDBJ whole genome shotgun (WGS) entry which is preliminary data.</text>
</comment>
<gene>
    <name evidence="2" type="ORF">FA048_16095</name>
</gene>
<dbReference type="PANTHER" id="PTHR41709">
    <property type="entry name" value="KAIB-LIKE PROTEIN 1"/>
    <property type="match status" value="1"/>
</dbReference>
<evidence type="ECO:0000259" key="1">
    <source>
        <dbReference type="SMART" id="SM01248"/>
    </source>
</evidence>
<dbReference type="InterPro" id="IPR039022">
    <property type="entry name" value="KaiB-like"/>
</dbReference>
<dbReference type="SMART" id="SM01248">
    <property type="entry name" value="KaiB"/>
    <property type="match status" value="1"/>
</dbReference>
<dbReference type="Pfam" id="PF07689">
    <property type="entry name" value="KaiB"/>
    <property type="match status" value="1"/>
</dbReference>
<keyword evidence="3" id="KW-1185">Reference proteome</keyword>
<dbReference type="OrthoDB" id="5458519at2"/>
<dbReference type="RefSeq" id="WP_136842990.1">
    <property type="nucleotide sequence ID" value="NZ_SWBR01000004.1"/>
</dbReference>
<evidence type="ECO:0000313" key="3">
    <source>
        <dbReference type="Proteomes" id="UP000309488"/>
    </source>
</evidence>
<protein>
    <submittedName>
        <fullName evidence="2">Circadian clock protein KaiB</fullName>
    </submittedName>
</protein>
<dbReference type="AlphaFoldDB" id="A0A4U1CHH1"/>
<dbReference type="GO" id="GO:0048511">
    <property type="term" value="P:rhythmic process"/>
    <property type="evidence" value="ECO:0007669"/>
    <property type="project" value="InterPro"/>
</dbReference>
<dbReference type="InterPro" id="IPR011649">
    <property type="entry name" value="KaiB_domain"/>
</dbReference>
<dbReference type="PANTHER" id="PTHR41709:SF2">
    <property type="entry name" value="CIRCADIAN CLOCK PROTEIN KAIB2"/>
    <property type="match status" value="1"/>
</dbReference>
<name>A0A4U1CHH1_9SPHI</name>
<dbReference type="Proteomes" id="UP000309488">
    <property type="component" value="Unassembled WGS sequence"/>
</dbReference>
<dbReference type="InterPro" id="IPR036249">
    <property type="entry name" value="Thioredoxin-like_sf"/>
</dbReference>
<dbReference type="Gene3D" id="3.40.30.10">
    <property type="entry name" value="Glutaredoxin"/>
    <property type="match status" value="1"/>
</dbReference>
<organism evidence="2 3">
    <name type="scientific">Pedobacter polaris</name>
    <dbReference type="NCBI Taxonomy" id="2571273"/>
    <lineage>
        <taxon>Bacteria</taxon>
        <taxon>Pseudomonadati</taxon>
        <taxon>Bacteroidota</taxon>
        <taxon>Sphingobacteriia</taxon>
        <taxon>Sphingobacteriales</taxon>
        <taxon>Sphingobacteriaceae</taxon>
        <taxon>Pedobacter</taxon>
    </lineage>
</organism>
<evidence type="ECO:0000313" key="2">
    <source>
        <dbReference type="EMBL" id="TKC06721.1"/>
    </source>
</evidence>
<sequence>MEIEGSSPQDWTIAVDEKYSLRLFVAGASSMSVKAIKNLQVILENNLKGKYELEIIDIHQQPLLLQKEDIFAVPLLIKKYPAPIRRLVGDMSDVNKVLKGLGLN</sequence>
<accession>A0A4U1CHH1</accession>
<dbReference type="SUPFAM" id="SSF52833">
    <property type="entry name" value="Thioredoxin-like"/>
    <property type="match status" value="1"/>
</dbReference>